<dbReference type="PANTHER" id="PTHR11108:SF1">
    <property type="entry name" value="FERROCHELATASE, MITOCHONDRIAL"/>
    <property type="match status" value="1"/>
</dbReference>
<keyword evidence="10" id="KW-1185">Reference proteome</keyword>
<dbReference type="EC" id="4.99.1.9" evidence="7"/>
<feature type="binding site" evidence="7">
    <location>
        <position position="289"/>
    </location>
    <ligand>
        <name>Fe(2+)</name>
        <dbReference type="ChEBI" id="CHEBI:29033"/>
    </ligand>
</feature>
<organism evidence="9 10">
    <name type="scientific">Streptomyces siderophoricus</name>
    <dbReference type="NCBI Taxonomy" id="2802281"/>
    <lineage>
        <taxon>Bacteria</taxon>
        <taxon>Bacillati</taxon>
        <taxon>Actinomycetota</taxon>
        <taxon>Actinomycetes</taxon>
        <taxon>Kitasatosporales</taxon>
        <taxon>Streptomycetaceae</taxon>
        <taxon>Streptomyces</taxon>
    </lineage>
</organism>
<evidence type="ECO:0000256" key="8">
    <source>
        <dbReference type="RuleBase" id="RU004185"/>
    </source>
</evidence>
<dbReference type="RefSeq" id="WP_201809675.1">
    <property type="nucleotide sequence ID" value="NZ_JAERRI010000022.1"/>
</dbReference>
<dbReference type="CDD" id="cd00419">
    <property type="entry name" value="Ferrochelatase_C"/>
    <property type="match status" value="1"/>
</dbReference>
<keyword evidence="3 7" id="KW-0350">Heme biosynthesis</keyword>
<comment type="similarity">
    <text evidence="7 8">Belongs to the ferrochelatase family.</text>
</comment>
<evidence type="ECO:0000256" key="1">
    <source>
        <dbReference type="ARBA" id="ARBA00004744"/>
    </source>
</evidence>
<keyword evidence="5 7" id="KW-0627">Porphyrin biosynthesis</keyword>
<dbReference type="InterPro" id="IPR001015">
    <property type="entry name" value="Ferrochelatase"/>
</dbReference>
<feature type="binding site" evidence="7">
    <location>
        <position position="59"/>
    </location>
    <ligand>
        <name>Fe-coproporphyrin III</name>
        <dbReference type="ChEBI" id="CHEBI:68438"/>
    </ligand>
</feature>
<dbReference type="Pfam" id="PF00762">
    <property type="entry name" value="Ferrochelatase"/>
    <property type="match status" value="1"/>
</dbReference>
<dbReference type="CDD" id="cd03411">
    <property type="entry name" value="Ferrochelatase_N"/>
    <property type="match status" value="1"/>
</dbReference>
<evidence type="ECO:0000256" key="3">
    <source>
        <dbReference type="ARBA" id="ARBA00023133"/>
    </source>
</evidence>
<accession>A0ABS1N0W2</accession>
<name>A0ABS1N0W2_9ACTN</name>
<evidence type="ECO:0000313" key="9">
    <source>
        <dbReference type="EMBL" id="MBL1093692.1"/>
    </source>
</evidence>
<dbReference type="NCBIfam" id="NF000689">
    <property type="entry name" value="PRK00035.2-1"/>
    <property type="match status" value="1"/>
</dbReference>
<comment type="catalytic activity">
    <reaction evidence="6">
        <text>Fe-coproporphyrin III + 2 H(+) = coproporphyrin III + Fe(2+)</text>
        <dbReference type="Rhea" id="RHEA:49572"/>
        <dbReference type="ChEBI" id="CHEBI:15378"/>
        <dbReference type="ChEBI" id="CHEBI:29033"/>
        <dbReference type="ChEBI" id="CHEBI:68438"/>
        <dbReference type="ChEBI" id="CHEBI:131725"/>
        <dbReference type="EC" id="4.99.1.9"/>
    </reaction>
    <physiologicalReaction direction="right-to-left" evidence="6">
        <dbReference type="Rhea" id="RHEA:49574"/>
    </physiologicalReaction>
</comment>
<dbReference type="EMBL" id="JAERRI010000022">
    <property type="protein sequence ID" value="MBL1093692.1"/>
    <property type="molecule type" value="Genomic_DNA"/>
</dbReference>
<dbReference type="InterPro" id="IPR033644">
    <property type="entry name" value="Ferrochelatase_C"/>
</dbReference>
<proteinExistence type="inferred from homology"/>
<protein>
    <recommendedName>
        <fullName evidence="7">Coproporphyrin III ferrochelatase</fullName>
        <ecNumber evidence="7">4.99.1.9</ecNumber>
    </recommendedName>
</protein>
<dbReference type="Gene3D" id="3.40.50.1400">
    <property type="match status" value="2"/>
</dbReference>
<comment type="subcellular location">
    <subcellularLocation>
        <location evidence="7">Cytoplasm</location>
    </subcellularLocation>
</comment>
<evidence type="ECO:0000313" key="10">
    <source>
        <dbReference type="Proteomes" id="UP000629371"/>
    </source>
</evidence>
<evidence type="ECO:0000256" key="7">
    <source>
        <dbReference type="HAMAP-Rule" id="MF_00323"/>
    </source>
</evidence>
<evidence type="ECO:0000256" key="6">
    <source>
        <dbReference type="ARBA" id="ARBA00024536"/>
    </source>
</evidence>
<evidence type="ECO:0000256" key="2">
    <source>
        <dbReference type="ARBA" id="ARBA00023004"/>
    </source>
</evidence>
<dbReference type="SUPFAM" id="SSF53800">
    <property type="entry name" value="Chelatase"/>
    <property type="match status" value="1"/>
</dbReference>
<comment type="function">
    <text evidence="7">Involved in coproporphyrin-dependent heme b biosynthesis. Catalyzes the insertion of ferrous iron into coproporphyrin III to form Fe-coproporphyrin III.</text>
</comment>
<dbReference type="GO" id="GO:0016829">
    <property type="term" value="F:lyase activity"/>
    <property type="evidence" value="ECO:0007669"/>
    <property type="project" value="UniProtKB-KW"/>
</dbReference>
<dbReference type="Proteomes" id="UP000629371">
    <property type="component" value="Unassembled WGS sequence"/>
</dbReference>
<reference evidence="9 10" key="1">
    <citation type="submission" date="2021-01" db="EMBL/GenBank/DDBJ databases">
        <title>WGS of actinomycetes isolated from Thailand.</title>
        <authorList>
            <person name="Thawai C."/>
        </authorList>
    </citation>
    <scope>NUCLEOTIDE SEQUENCE [LARGE SCALE GENOMIC DNA]</scope>
    <source>
        <strain evidence="9 10">CH9-7</strain>
    </source>
</reference>
<comment type="pathway">
    <text evidence="1 7">Porphyrin-containing compound metabolism; protoheme biosynthesis.</text>
</comment>
<dbReference type="InterPro" id="IPR033659">
    <property type="entry name" value="Ferrochelatase_N"/>
</dbReference>
<sequence length="384" mass="41256">MPEQRDPRPYDALLLLSFGGPEGPDDVVPFLENVTRGRGIPRERLKEVGQHYFLFGGVSPINAQNRELLDALRKDFAENGLELPVYWGNRNWAPYLTDTLRQMVGDGHRRIAVLATSAYASYSGCRQYRENLADALAALQAEGLPVPQVDKLRHYFNHPGFVRPMVDGVLASLAALPEGVRDGAHLAFTTHSIPTAAADTSGTPEDHTEGGEGGAYVAQHLDVARVIADAVRAETGVDHPWQLVYQSRSGAPHIPWLEPDICDHLEERHAAGVPAVVMAPIGFVSDHMEVKYDLDTEATAKAAELGLPVARSATVGADPRFAAAVRELLLERAATERGHTPERCALGALGPSHDLCPVGCCPARTPRPAAAGADWPGPVAQGPA</sequence>
<dbReference type="PANTHER" id="PTHR11108">
    <property type="entry name" value="FERROCHELATASE"/>
    <property type="match status" value="1"/>
</dbReference>
<feature type="binding site" evidence="7">
    <location>
        <position position="128"/>
    </location>
    <ligand>
        <name>Fe-coproporphyrin III</name>
        <dbReference type="ChEBI" id="CHEBI:68438"/>
    </ligand>
</feature>
<feature type="binding site" evidence="7">
    <location>
        <position position="191"/>
    </location>
    <ligand>
        <name>Fe(2+)</name>
        <dbReference type="ChEBI" id="CHEBI:29033"/>
    </ligand>
</feature>
<keyword evidence="7" id="KW-0963">Cytoplasm</keyword>
<dbReference type="HAMAP" id="MF_00323">
    <property type="entry name" value="Ferrochelatase"/>
    <property type="match status" value="1"/>
</dbReference>
<keyword evidence="7" id="KW-0479">Metal-binding</keyword>
<evidence type="ECO:0000256" key="5">
    <source>
        <dbReference type="ARBA" id="ARBA00023244"/>
    </source>
</evidence>
<comment type="caution">
    <text evidence="9">The sequence shown here is derived from an EMBL/GenBank/DDBJ whole genome shotgun (WGS) entry which is preliminary data.</text>
</comment>
<keyword evidence="4 7" id="KW-0456">Lyase</keyword>
<evidence type="ECO:0000256" key="4">
    <source>
        <dbReference type="ARBA" id="ARBA00023239"/>
    </source>
</evidence>
<comment type="caution">
    <text evidence="7">Lacks conserved residue(s) required for the propagation of feature annotation.</text>
</comment>
<gene>
    <name evidence="7" type="primary">cpfC</name>
    <name evidence="9" type="ORF">JK360_30985</name>
</gene>
<keyword evidence="2 7" id="KW-0408">Iron</keyword>